<dbReference type="PROSITE" id="PS51257">
    <property type="entry name" value="PROKAR_LIPOPROTEIN"/>
    <property type="match status" value="1"/>
</dbReference>
<feature type="region of interest" description="Disordered" evidence="1">
    <location>
        <begin position="24"/>
        <end position="80"/>
    </location>
</feature>
<feature type="compositionally biased region" description="Basic and acidic residues" evidence="1">
    <location>
        <begin position="30"/>
        <end position="60"/>
    </location>
</feature>
<evidence type="ECO:0000313" key="3">
    <source>
        <dbReference type="EMBL" id="EDM77552.1"/>
    </source>
</evidence>
<name>A6G9D0_9BACT</name>
<feature type="signal peptide" evidence="2">
    <location>
        <begin position="1"/>
        <end position="18"/>
    </location>
</feature>
<dbReference type="Proteomes" id="UP000005801">
    <property type="component" value="Unassembled WGS sequence"/>
</dbReference>
<feature type="chain" id="PRO_5002697662" description="Lipoprotein" evidence="2">
    <location>
        <begin position="19"/>
        <end position="314"/>
    </location>
</feature>
<keyword evidence="4" id="KW-1185">Reference proteome</keyword>
<dbReference type="EMBL" id="ABCS01000044">
    <property type="protein sequence ID" value="EDM77552.1"/>
    <property type="molecule type" value="Genomic_DNA"/>
</dbReference>
<accession>A6G9D0</accession>
<evidence type="ECO:0000256" key="2">
    <source>
        <dbReference type="SAM" id="SignalP"/>
    </source>
</evidence>
<reference evidence="3 4" key="1">
    <citation type="submission" date="2007-06" db="EMBL/GenBank/DDBJ databases">
        <authorList>
            <person name="Shimkets L."/>
            <person name="Ferriera S."/>
            <person name="Johnson J."/>
            <person name="Kravitz S."/>
            <person name="Beeson K."/>
            <person name="Sutton G."/>
            <person name="Rogers Y.-H."/>
            <person name="Friedman R."/>
            <person name="Frazier M."/>
            <person name="Venter J.C."/>
        </authorList>
    </citation>
    <scope>NUCLEOTIDE SEQUENCE [LARGE SCALE GENOMIC DNA]</scope>
    <source>
        <strain evidence="3 4">SIR-1</strain>
    </source>
</reference>
<keyword evidence="2" id="KW-0732">Signal</keyword>
<dbReference type="RefSeq" id="WP_006973325.1">
    <property type="nucleotide sequence ID" value="NZ_ABCS01000044.1"/>
</dbReference>
<comment type="caution">
    <text evidence="3">The sequence shown here is derived from an EMBL/GenBank/DDBJ whole genome shotgun (WGS) entry which is preliminary data.</text>
</comment>
<sequence>MRRIAPTLLSCTLLFSLACDKPAEPAAEGAKADAKAEGGDAKADAKADGGDAKADAKADGGDAEAEGGEPAAEGDAGAAKDDTVGLGGVVRAIAGDTTAAEGAEVGEGYDTSQDAGGLIGHVASGLSHDEALEGSKTRAELVVLAGEKDKSPSDSAICGHVWAEVFAKAYADKVSRKDAFDEDCKHEVEKERVKLGVEIFAQHAECVLAAKDLAALDVCDAKEQAAEDHLHANPHGDRPEEKVCTAAVEQMFILISRDMIDDPDMLEILDEDIESIKEDAKLACRDEGTKEELACIMKAAVLEDLEGCVVKPAE</sequence>
<gene>
    <name evidence="3" type="ORF">PPSIR1_09620</name>
</gene>
<evidence type="ECO:0008006" key="5">
    <source>
        <dbReference type="Google" id="ProtNLM"/>
    </source>
</evidence>
<feature type="compositionally biased region" description="Low complexity" evidence="1">
    <location>
        <begin position="68"/>
        <end position="77"/>
    </location>
</feature>
<evidence type="ECO:0000313" key="4">
    <source>
        <dbReference type="Proteomes" id="UP000005801"/>
    </source>
</evidence>
<protein>
    <recommendedName>
        <fullName evidence="5">Lipoprotein</fullName>
    </recommendedName>
</protein>
<evidence type="ECO:0000256" key="1">
    <source>
        <dbReference type="SAM" id="MobiDB-lite"/>
    </source>
</evidence>
<organism evidence="3 4">
    <name type="scientific">Plesiocystis pacifica SIR-1</name>
    <dbReference type="NCBI Taxonomy" id="391625"/>
    <lineage>
        <taxon>Bacteria</taxon>
        <taxon>Pseudomonadati</taxon>
        <taxon>Myxococcota</taxon>
        <taxon>Polyangia</taxon>
        <taxon>Nannocystales</taxon>
        <taxon>Nannocystaceae</taxon>
        <taxon>Plesiocystis</taxon>
    </lineage>
</organism>
<proteinExistence type="predicted"/>
<dbReference type="AlphaFoldDB" id="A6G9D0"/>